<comment type="caution">
    <text evidence="2">The sequence shown here is derived from an EMBL/GenBank/DDBJ whole genome shotgun (WGS) entry which is preliminary data.</text>
</comment>
<organism evidence="2 3">
    <name type="scientific">Anaerobaca lacustris</name>
    <dbReference type="NCBI Taxonomy" id="3044600"/>
    <lineage>
        <taxon>Bacteria</taxon>
        <taxon>Pseudomonadati</taxon>
        <taxon>Planctomycetota</taxon>
        <taxon>Phycisphaerae</taxon>
        <taxon>Sedimentisphaerales</taxon>
        <taxon>Anaerobacaceae</taxon>
        <taxon>Anaerobaca</taxon>
    </lineage>
</organism>
<dbReference type="EMBL" id="JASCXX010000005">
    <property type="protein sequence ID" value="MDI6448605.1"/>
    <property type="molecule type" value="Genomic_DNA"/>
</dbReference>
<evidence type="ECO:0000313" key="3">
    <source>
        <dbReference type="Proteomes" id="UP001431776"/>
    </source>
</evidence>
<sequence length="210" mass="23222">MKRLICSILLLGLMVLGCASPLSLGPAVEDPARKASLLQRCRPPDVSQAVFRTVVRWPGRELPLTEIVKPQPDAGYSIVGVSDVGSTLYAVRVSPDGQGEVISKTLPFSDRWLLDGFVAELLVPWVCPDAASELHELPDGTTALVRKEGRLQRVYLFDASGQWIGFERRSAGRLRCRVSLEWGEQALPMTMRVENPQKHYQAVRENVSGE</sequence>
<name>A0AAW6TSQ1_9BACT</name>
<protein>
    <recommendedName>
        <fullName evidence="4">DUF3261 domain-containing protein</fullName>
    </recommendedName>
</protein>
<feature type="chain" id="PRO_5043622242" description="DUF3261 domain-containing protein" evidence="1">
    <location>
        <begin position="20"/>
        <end position="210"/>
    </location>
</feature>
<dbReference type="Proteomes" id="UP001431776">
    <property type="component" value="Unassembled WGS sequence"/>
</dbReference>
<keyword evidence="1" id="KW-0732">Signal</keyword>
<keyword evidence="3" id="KW-1185">Reference proteome</keyword>
<dbReference type="AlphaFoldDB" id="A0AAW6TSQ1"/>
<proteinExistence type="predicted"/>
<feature type="signal peptide" evidence="1">
    <location>
        <begin position="1"/>
        <end position="19"/>
    </location>
</feature>
<dbReference type="RefSeq" id="WP_349244016.1">
    <property type="nucleotide sequence ID" value="NZ_JASCXX010000005.1"/>
</dbReference>
<evidence type="ECO:0000313" key="2">
    <source>
        <dbReference type="EMBL" id="MDI6448605.1"/>
    </source>
</evidence>
<gene>
    <name evidence="2" type="ORF">QJ522_06080</name>
</gene>
<evidence type="ECO:0000256" key="1">
    <source>
        <dbReference type="SAM" id="SignalP"/>
    </source>
</evidence>
<accession>A0AAW6TSQ1</accession>
<dbReference type="PROSITE" id="PS51257">
    <property type="entry name" value="PROKAR_LIPOPROTEIN"/>
    <property type="match status" value="1"/>
</dbReference>
<reference evidence="2" key="1">
    <citation type="submission" date="2023-05" db="EMBL/GenBank/DDBJ databases">
        <title>Anaerotaeda fermentans gen. nov., sp. nov., a novel anaerobic planctomycete of the new family within the order Sedimentisphaerales isolated from Taman Peninsula, Russia.</title>
        <authorList>
            <person name="Khomyakova M.A."/>
            <person name="Merkel A.Y."/>
            <person name="Slobodkin A.I."/>
        </authorList>
    </citation>
    <scope>NUCLEOTIDE SEQUENCE</scope>
    <source>
        <strain evidence="2">M17dextr</strain>
    </source>
</reference>
<evidence type="ECO:0008006" key="4">
    <source>
        <dbReference type="Google" id="ProtNLM"/>
    </source>
</evidence>